<dbReference type="PRINTS" id="PR00056">
    <property type="entry name" value="HSFDOMAIN"/>
</dbReference>
<evidence type="ECO:0000259" key="10">
    <source>
        <dbReference type="SMART" id="SM00415"/>
    </source>
</evidence>
<feature type="domain" description="HSF-type DNA-binding" evidence="10">
    <location>
        <begin position="8"/>
        <end position="100"/>
    </location>
</feature>
<dbReference type="Gene3D" id="1.10.10.10">
    <property type="entry name" value="Winged helix-like DNA-binding domain superfamily/Winged helix DNA-binding domain"/>
    <property type="match status" value="1"/>
</dbReference>
<dbReference type="GO" id="GO:0005634">
    <property type="term" value="C:nucleus"/>
    <property type="evidence" value="ECO:0007669"/>
    <property type="project" value="UniProtKB-SubCell"/>
</dbReference>
<evidence type="ECO:0000313" key="12">
    <source>
        <dbReference type="Proteomes" id="UP000823749"/>
    </source>
</evidence>
<evidence type="ECO:0000256" key="6">
    <source>
        <dbReference type="ARBA" id="ARBA00023125"/>
    </source>
</evidence>
<proteinExistence type="inferred from homology"/>
<keyword evidence="8" id="KW-0539">Nucleus</keyword>
<name>A0AAV6LNJ6_9ERIC</name>
<dbReference type="PANTHER" id="PTHR10015">
    <property type="entry name" value="HEAT SHOCK TRANSCRIPTION FACTOR"/>
    <property type="match status" value="1"/>
</dbReference>
<evidence type="ECO:0000256" key="1">
    <source>
        <dbReference type="ARBA" id="ARBA00004123"/>
    </source>
</evidence>
<dbReference type="InterPro" id="IPR036388">
    <property type="entry name" value="WH-like_DNA-bd_sf"/>
</dbReference>
<dbReference type="PANTHER" id="PTHR10015:SF298">
    <property type="entry name" value="HEAT STRESS TRANSCRIPTION FACTOR A-9"/>
    <property type="match status" value="1"/>
</dbReference>
<dbReference type="SUPFAM" id="SSF46785">
    <property type="entry name" value="Winged helix' DNA-binding domain"/>
    <property type="match status" value="1"/>
</dbReference>
<accession>A0AAV6LNJ6</accession>
<keyword evidence="3" id="KW-0597">Phosphoprotein</keyword>
<comment type="caution">
    <text evidence="11">The sequence shown here is derived from an EMBL/GenBank/DDBJ whole genome shotgun (WGS) entry which is preliminary data.</text>
</comment>
<gene>
    <name evidence="11" type="ORF">RHGRI_001754</name>
</gene>
<evidence type="ECO:0000256" key="9">
    <source>
        <dbReference type="RuleBase" id="RU004020"/>
    </source>
</evidence>
<dbReference type="SMART" id="SM00415">
    <property type="entry name" value="HSF"/>
    <property type="match status" value="1"/>
</dbReference>
<evidence type="ECO:0000256" key="3">
    <source>
        <dbReference type="ARBA" id="ARBA00022553"/>
    </source>
</evidence>
<protein>
    <recommendedName>
        <fullName evidence="10">HSF-type DNA-binding domain-containing protein</fullName>
    </recommendedName>
</protein>
<evidence type="ECO:0000256" key="7">
    <source>
        <dbReference type="ARBA" id="ARBA00023163"/>
    </source>
</evidence>
<keyword evidence="7" id="KW-0804">Transcription</keyword>
<evidence type="ECO:0000256" key="5">
    <source>
        <dbReference type="ARBA" id="ARBA00023016"/>
    </source>
</evidence>
<dbReference type="GO" id="GO:0034605">
    <property type="term" value="P:cellular response to heat"/>
    <property type="evidence" value="ECO:0007669"/>
    <property type="project" value="TreeGrafter"/>
</dbReference>
<dbReference type="EMBL" id="JACTNZ010000001">
    <property type="protein sequence ID" value="KAG5565934.1"/>
    <property type="molecule type" value="Genomic_DNA"/>
</dbReference>
<keyword evidence="6" id="KW-0238">DNA-binding</keyword>
<comment type="subcellular location">
    <subcellularLocation>
        <location evidence="1">Nucleus</location>
    </subcellularLocation>
</comment>
<dbReference type="Proteomes" id="UP000823749">
    <property type="component" value="Chromosome 1"/>
</dbReference>
<comment type="subunit">
    <text evidence="2">Homotrimer.</text>
</comment>
<dbReference type="FunFam" id="1.10.10.10:FF:000037">
    <property type="entry name" value="Heat stress transcription factor B-4"/>
    <property type="match status" value="1"/>
</dbReference>
<dbReference type="GO" id="GO:0006357">
    <property type="term" value="P:regulation of transcription by RNA polymerase II"/>
    <property type="evidence" value="ECO:0007669"/>
    <property type="project" value="TreeGrafter"/>
</dbReference>
<dbReference type="GO" id="GO:0003700">
    <property type="term" value="F:DNA-binding transcription factor activity"/>
    <property type="evidence" value="ECO:0007669"/>
    <property type="project" value="InterPro"/>
</dbReference>
<dbReference type="AlphaFoldDB" id="A0AAV6LNJ6"/>
<keyword evidence="5" id="KW-0346">Stress response</keyword>
<dbReference type="InterPro" id="IPR000232">
    <property type="entry name" value="HSF_DNA-bd"/>
</dbReference>
<comment type="similarity">
    <text evidence="9">Belongs to the HSF family.</text>
</comment>
<keyword evidence="12" id="KW-1185">Reference proteome</keyword>
<evidence type="ECO:0000256" key="2">
    <source>
        <dbReference type="ARBA" id="ARBA00011233"/>
    </source>
</evidence>
<reference evidence="11" key="1">
    <citation type="submission" date="2020-08" db="EMBL/GenBank/DDBJ databases">
        <title>Plant Genome Project.</title>
        <authorList>
            <person name="Zhang R.-G."/>
        </authorList>
    </citation>
    <scope>NUCLEOTIDE SEQUENCE</scope>
    <source>
        <strain evidence="11">WSP0</strain>
        <tissue evidence="11">Leaf</tissue>
    </source>
</reference>
<dbReference type="GO" id="GO:0000978">
    <property type="term" value="F:RNA polymerase II cis-regulatory region sequence-specific DNA binding"/>
    <property type="evidence" value="ECO:0007669"/>
    <property type="project" value="TreeGrafter"/>
</dbReference>
<evidence type="ECO:0000256" key="4">
    <source>
        <dbReference type="ARBA" id="ARBA00023015"/>
    </source>
</evidence>
<evidence type="ECO:0000256" key="8">
    <source>
        <dbReference type="ARBA" id="ARBA00023242"/>
    </source>
</evidence>
<sequence>MEEVFEVGVSPFVRKTNQKVEDPKTDEIISWSPSQESFIIWDELQFSKTLLPKYFNHNNFSNFYNQLIRYGFPYDPGIFELANKWFQRGKKHLLKYIKRPRNRNPQKLQQKRATRPWLDHQQFGTKNRIKKSMVKSELRGKYGCY</sequence>
<dbReference type="InterPro" id="IPR036390">
    <property type="entry name" value="WH_DNA-bd_sf"/>
</dbReference>
<dbReference type="Pfam" id="PF00447">
    <property type="entry name" value="HSF_DNA-bind"/>
    <property type="match status" value="1"/>
</dbReference>
<evidence type="ECO:0000313" key="11">
    <source>
        <dbReference type="EMBL" id="KAG5565934.1"/>
    </source>
</evidence>
<keyword evidence="4" id="KW-0805">Transcription regulation</keyword>
<organism evidence="11 12">
    <name type="scientific">Rhododendron griersonianum</name>
    <dbReference type="NCBI Taxonomy" id="479676"/>
    <lineage>
        <taxon>Eukaryota</taxon>
        <taxon>Viridiplantae</taxon>
        <taxon>Streptophyta</taxon>
        <taxon>Embryophyta</taxon>
        <taxon>Tracheophyta</taxon>
        <taxon>Spermatophyta</taxon>
        <taxon>Magnoliopsida</taxon>
        <taxon>eudicotyledons</taxon>
        <taxon>Gunneridae</taxon>
        <taxon>Pentapetalae</taxon>
        <taxon>asterids</taxon>
        <taxon>Ericales</taxon>
        <taxon>Ericaceae</taxon>
        <taxon>Ericoideae</taxon>
        <taxon>Rhodoreae</taxon>
        <taxon>Rhododendron</taxon>
    </lineage>
</organism>